<feature type="signal peptide" evidence="1">
    <location>
        <begin position="1"/>
        <end position="17"/>
    </location>
</feature>
<dbReference type="PROSITE" id="PS51257">
    <property type="entry name" value="PROKAR_LIPOPROTEIN"/>
    <property type="match status" value="1"/>
</dbReference>
<gene>
    <name evidence="2" type="primary">lptE</name>
    <name evidence="2" type="ORF">ACFSQZ_08435</name>
</gene>
<reference evidence="3" key="1">
    <citation type="journal article" date="2019" name="Int. J. Syst. Evol. Microbiol.">
        <title>The Global Catalogue of Microorganisms (GCM) 10K type strain sequencing project: providing services to taxonomists for standard genome sequencing and annotation.</title>
        <authorList>
            <consortium name="The Broad Institute Genomics Platform"/>
            <consortium name="The Broad Institute Genome Sequencing Center for Infectious Disease"/>
            <person name="Wu L."/>
            <person name="Ma J."/>
        </authorList>
    </citation>
    <scope>NUCLEOTIDE SEQUENCE [LARGE SCALE GENOMIC DNA]</scope>
    <source>
        <strain evidence="3">JCM 16545</strain>
    </source>
</reference>
<evidence type="ECO:0000313" key="3">
    <source>
        <dbReference type="Proteomes" id="UP001597297"/>
    </source>
</evidence>
<keyword evidence="2" id="KW-0449">Lipoprotein</keyword>
<dbReference type="InterPro" id="IPR007485">
    <property type="entry name" value="LPS_assembly_LptE"/>
</dbReference>
<sequence>MLLRSLLLSALTIVLTACTGYQLGDVKPSKLSGVHNVSVPLFKNKTQEQRLAPLVTNSIVDEITRDGSYTISSDTLADATLNGTIETVEYRERRSDRFDSLRASEMYMRLIVHWKLVDSQNTVLMSGNETGVSYFTVESNQQLSRDNAFPDAAKNAAEKIVQSISSGF</sequence>
<dbReference type="Proteomes" id="UP001597297">
    <property type="component" value="Unassembled WGS sequence"/>
</dbReference>
<name>A0ABW5E2B1_9BACT</name>
<proteinExistence type="predicted"/>
<protein>
    <submittedName>
        <fullName evidence="2">LPS assembly lipoprotein LptE</fullName>
    </submittedName>
</protein>
<keyword evidence="3" id="KW-1185">Reference proteome</keyword>
<feature type="chain" id="PRO_5046244109" evidence="1">
    <location>
        <begin position="18"/>
        <end position="168"/>
    </location>
</feature>
<dbReference type="Pfam" id="PF04390">
    <property type="entry name" value="LptE"/>
    <property type="match status" value="1"/>
</dbReference>
<dbReference type="RefSeq" id="WP_377093036.1">
    <property type="nucleotide sequence ID" value="NZ_JBHSJM010000001.1"/>
</dbReference>
<evidence type="ECO:0000256" key="1">
    <source>
        <dbReference type="SAM" id="SignalP"/>
    </source>
</evidence>
<organism evidence="2 3">
    <name type="scientific">Rubritalea spongiae</name>
    <dbReference type="NCBI Taxonomy" id="430797"/>
    <lineage>
        <taxon>Bacteria</taxon>
        <taxon>Pseudomonadati</taxon>
        <taxon>Verrucomicrobiota</taxon>
        <taxon>Verrucomicrobiia</taxon>
        <taxon>Verrucomicrobiales</taxon>
        <taxon>Rubritaleaceae</taxon>
        <taxon>Rubritalea</taxon>
    </lineage>
</organism>
<comment type="caution">
    <text evidence="2">The sequence shown here is derived from an EMBL/GenBank/DDBJ whole genome shotgun (WGS) entry which is preliminary data.</text>
</comment>
<evidence type="ECO:0000313" key="2">
    <source>
        <dbReference type="EMBL" id="MFD2276492.1"/>
    </source>
</evidence>
<keyword evidence="1" id="KW-0732">Signal</keyword>
<dbReference type="EMBL" id="JBHUJC010000025">
    <property type="protein sequence ID" value="MFD2276492.1"/>
    <property type="molecule type" value="Genomic_DNA"/>
</dbReference>
<accession>A0ABW5E2B1</accession>